<evidence type="ECO:0000313" key="3">
    <source>
        <dbReference type="EMBL" id="SHI81826.1"/>
    </source>
</evidence>
<dbReference type="PROSITE" id="PS51257">
    <property type="entry name" value="PROKAR_LIPOPROTEIN"/>
    <property type="match status" value="1"/>
</dbReference>
<reference evidence="3 4" key="1">
    <citation type="submission" date="2016-11" db="EMBL/GenBank/DDBJ databases">
        <authorList>
            <person name="Jaros S."/>
            <person name="Januszkiewicz K."/>
            <person name="Wedrychowicz H."/>
        </authorList>
    </citation>
    <scope>NUCLEOTIDE SEQUENCE [LARGE SCALE GENOMIC DNA]</scope>
    <source>
        <strain evidence="3 4">DSM 6191</strain>
    </source>
</reference>
<evidence type="ECO:0000256" key="1">
    <source>
        <dbReference type="SAM" id="MobiDB-lite"/>
    </source>
</evidence>
<feature type="compositionally biased region" description="Polar residues" evidence="1">
    <location>
        <begin position="72"/>
        <end position="81"/>
    </location>
</feature>
<evidence type="ECO:0000256" key="2">
    <source>
        <dbReference type="SAM" id="SignalP"/>
    </source>
</evidence>
<feature type="compositionally biased region" description="Low complexity" evidence="1">
    <location>
        <begin position="59"/>
        <end position="71"/>
    </location>
</feature>
<feature type="compositionally biased region" description="Basic and acidic residues" evidence="1">
    <location>
        <begin position="27"/>
        <end position="46"/>
    </location>
</feature>
<feature type="region of interest" description="Disordered" evidence="1">
    <location>
        <begin position="27"/>
        <end position="81"/>
    </location>
</feature>
<evidence type="ECO:0008006" key="5">
    <source>
        <dbReference type="Google" id="ProtNLM"/>
    </source>
</evidence>
<evidence type="ECO:0000313" key="4">
    <source>
        <dbReference type="Proteomes" id="UP000184241"/>
    </source>
</evidence>
<name>A0A1M6E8K9_9CLOT</name>
<gene>
    <name evidence="3" type="ORF">SAMN02745941_04404</name>
</gene>
<dbReference type="Proteomes" id="UP000184241">
    <property type="component" value="Unassembled WGS sequence"/>
</dbReference>
<keyword evidence="2" id="KW-0732">Signal</keyword>
<accession>A0A1M6E8K9</accession>
<dbReference type="RefSeq" id="WP_073022692.1">
    <property type="nucleotide sequence ID" value="NZ_FQXU01000021.1"/>
</dbReference>
<organism evidence="3 4">
    <name type="scientific">Clostridium intestinale DSM 6191</name>
    <dbReference type="NCBI Taxonomy" id="1121320"/>
    <lineage>
        <taxon>Bacteria</taxon>
        <taxon>Bacillati</taxon>
        <taxon>Bacillota</taxon>
        <taxon>Clostridia</taxon>
        <taxon>Eubacteriales</taxon>
        <taxon>Clostridiaceae</taxon>
        <taxon>Clostridium</taxon>
    </lineage>
</organism>
<feature type="signal peptide" evidence="2">
    <location>
        <begin position="1"/>
        <end position="27"/>
    </location>
</feature>
<protein>
    <recommendedName>
        <fullName evidence="5">Lipoprotein</fullName>
    </recommendedName>
</protein>
<proteinExistence type="predicted"/>
<sequence length="207" mass="23406">MKKNKLFVLMISIIMLTLTLISCSRNTKEDTSSNEIKEEVNKETTKNENTSDSNKEETTSNSNKSSEKPSSPITNTDDTSTSSKPYFGTWVVSKKIATTPVYAMSEDKIKFYIGKELYLTEKKVSFDKENLVNPTFEETTLSDSDFNSENKVSLKTIGISSASVKKVDVIQNVNSNWASFFGNTFYVKDDNTLITLWDGIFFELNRK</sequence>
<feature type="chain" id="PRO_5038893917" description="Lipoprotein" evidence="2">
    <location>
        <begin position="28"/>
        <end position="207"/>
    </location>
</feature>
<dbReference type="AlphaFoldDB" id="A0A1M6E8K9"/>
<dbReference type="EMBL" id="FQXU01000021">
    <property type="protein sequence ID" value="SHI81826.1"/>
    <property type="molecule type" value="Genomic_DNA"/>
</dbReference>